<dbReference type="SUPFAM" id="SSF54427">
    <property type="entry name" value="NTF2-like"/>
    <property type="match status" value="1"/>
</dbReference>
<evidence type="ECO:0000259" key="1">
    <source>
        <dbReference type="Pfam" id="PF12680"/>
    </source>
</evidence>
<protein>
    <submittedName>
        <fullName evidence="2">Nuclear transport factor 2 family protein</fullName>
    </submittedName>
</protein>
<feature type="domain" description="SnoaL-like" evidence="1">
    <location>
        <begin position="25"/>
        <end position="127"/>
    </location>
</feature>
<evidence type="ECO:0000313" key="2">
    <source>
        <dbReference type="EMBL" id="WOO33037.1"/>
    </source>
</evidence>
<dbReference type="InterPro" id="IPR032710">
    <property type="entry name" value="NTF2-like_dom_sf"/>
</dbReference>
<name>A0ABZ0J7G0_9BURK</name>
<evidence type="ECO:0000313" key="3">
    <source>
        <dbReference type="Proteomes" id="UP001303211"/>
    </source>
</evidence>
<organism evidence="2 3">
    <name type="scientific">Diaphorobacter limosus</name>
    <dbReference type="NCBI Taxonomy" id="3036128"/>
    <lineage>
        <taxon>Bacteria</taxon>
        <taxon>Pseudomonadati</taxon>
        <taxon>Pseudomonadota</taxon>
        <taxon>Betaproteobacteria</taxon>
        <taxon>Burkholderiales</taxon>
        <taxon>Comamonadaceae</taxon>
        <taxon>Diaphorobacter</taxon>
    </lineage>
</organism>
<sequence length="171" mass="19519">MRVSTPIVCGDTQATAQAATQRLIALYEQLSPEHLATLDAYYAPDAHFKDPFNDVHGVPAIAQIFAHMFATLDQPRFAVTQHIVQGDQAFMGWEFRFRMRRWRPQVEQCIHGATLVRFDAQGRVALHRDYWDAAQELYEKLPVLGGLMRWLRRSASATLTTKVPHAYRPSP</sequence>
<accession>A0ABZ0J7G0</accession>
<dbReference type="Pfam" id="PF12680">
    <property type="entry name" value="SnoaL_2"/>
    <property type="match status" value="1"/>
</dbReference>
<dbReference type="Gene3D" id="3.10.450.50">
    <property type="match status" value="1"/>
</dbReference>
<proteinExistence type="predicted"/>
<dbReference type="EMBL" id="CP136921">
    <property type="protein sequence ID" value="WOO33037.1"/>
    <property type="molecule type" value="Genomic_DNA"/>
</dbReference>
<keyword evidence="3" id="KW-1185">Reference proteome</keyword>
<dbReference type="Proteomes" id="UP001303211">
    <property type="component" value="Chromosome"/>
</dbReference>
<reference evidence="2 3" key="1">
    <citation type="submission" date="2023-03" db="EMBL/GenBank/DDBJ databases">
        <title>Diaphorobacter basophil sp. nov., isolated from a sewage-treatment plant.</title>
        <authorList>
            <person name="Yang K."/>
        </authorList>
    </citation>
    <scope>NUCLEOTIDE SEQUENCE [LARGE SCALE GENOMIC DNA]</scope>
    <source>
        <strain evidence="2 3">Y-1</strain>
    </source>
</reference>
<dbReference type="InterPro" id="IPR037401">
    <property type="entry name" value="SnoaL-like"/>
</dbReference>
<gene>
    <name evidence="2" type="ORF">P4826_02715</name>
</gene>
<dbReference type="RefSeq" id="WP_317702440.1">
    <property type="nucleotide sequence ID" value="NZ_CP136921.1"/>
</dbReference>